<evidence type="ECO:0000313" key="2">
    <source>
        <dbReference type="Proteomes" id="UP001474181"/>
    </source>
</evidence>
<dbReference type="Pfam" id="PF04655">
    <property type="entry name" value="APH_6_hur"/>
    <property type="match status" value="1"/>
</dbReference>
<evidence type="ECO:0000313" key="1">
    <source>
        <dbReference type="EMBL" id="MER7180117.1"/>
    </source>
</evidence>
<dbReference type="RefSeq" id="WP_350779915.1">
    <property type="nucleotide sequence ID" value="NZ_JBEPEK010000063.1"/>
</dbReference>
<accession>A0ABV1WTN2</accession>
<name>A0ABV1WTN2_9ACTN</name>
<reference evidence="1 2" key="1">
    <citation type="submission" date="2024-06" db="EMBL/GenBank/DDBJ databases">
        <title>The Natural Products Discovery Center: Release of the First 8490 Sequenced Strains for Exploring Actinobacteria Biosynthetic Diversity.</title>
        <authorList>
            <person name="Kalkreuter E."/>
            <person name="Kautsar S.A."/>
            <person name="Yang D."/>
            <person name="Bader C.D."/>
            <person name="Teijaro C.N."/>
            <person name="Fluegel L."/>
            <person name="Davis C.M."/>
            <person name="Simpson J.R."/>
            <person name="Lauterbach L."/>
            <person name="Steele A.D."/>
            <person name="Gui C."/>
            <person name="Meng S."/>
            <person name="Li G."/>
            <person name="Viehrig K."/>
            <person name="Ye F."/>
            <person name="Su P."/>
            <person name="Kiefer A.F."/>
            <person name="Nichols A."/>
            <person name="Cepeda A.J."/>
            <person name="Yan W."/>
            <person name="Fan B."/>
            <person name="Jiang Y."/>
            <person name="Adhikari A."/>
            <person name="Zheng C.-J."/>
            <person name="Schuster L."/>
            <person name="Cowan T.M."/>
            <person name="Smanski M.J."/>
            <person name="Chevrette M.G."/>
            <person name="De Carvalho L.P.S."/>
            <person name="Shen B."/>
        </authorList>
    </citation>
    <scope>NUCLEOTIDE SEQUENCE [LARGE SCALE GENOMIC DNA]</scope>
    <source>
        <strain evidence="1 2">NPDC000234</strain>
    </source>
</reference>
<proteinExistence type="predicted"/>
<dbReference type="EMBL" id="JBEPEK010000063">
    <property type="protein sequence ID" value="MER7180117.1"/>
    <property type="molecule type" value="Genomic_DNA"/>
</dbReference>
<gene>
    <name evidence="1" type="ORF">ABT404_11650</name>
</gene>
<dbReference type="Gene3D" id="1.10.510.10">
    <property type="entry name" value="Transferase(Phosphotransferase) domain 1"/>
    <property type="match status" value="1"/>
</dbReference>
<keyword evidence="2" id="KW-1185">Reference proteome</keyword>
<dbReference type="InterPro" id="IPR006748">
    <property type="entry name" value="NH2Glyco/OHUrea_AB-resist_kin"/>
</dbReference>
<dbReference type="Proteomes" id="UP001474181">
    <property type="component" value="Unassembled WGS sequence"/>
</dbReference>
<comment type="caution">
    <text evidence="1">The sequence shown here is derived from an EMBL/GenBank/DDBJ whole genome shotgun (WGS) entry which is preliminary data.</text>
</comment>
<sequence length="310" mass="34238">MVGIPEALVRGTIDREGDSGARWISELPSIIEDLLQRWDCVPDGEVTHGGVGVVVPVRRRTDARPCVVKVSFPHPGNVHEPDAFEAWAGRGAVRLHRRDDARFALLLERARTSTLAALESDDETVMTIAGRLSHRLAVPAPPGLPRLRDRADAWAAELRENAAGLSHTLPPRVVDAAVATARELGRAQPDTLVHGDLHARNILRADREPWLAVDPKGYAGDPAYDAGTLLKSRALNLMQADDLPRAARRLLDVFAEAARLDRERCSRWAQFHAVQAAFWGRRHGFRIARSGPRRDHITEFADRLAESLVV</sequence>
<organism evidence="1 2">
    <name type="scientific">Streptomyces hyaluromycini</name>
    <dbReference type="NCBI Taxonomy" id="1377993"/>
    <lineage>
        <taxon>Bacteria</taxon>
        <taxon>Bacillati</taxon>
        <taxon>Actinomycetota</taxon>
        <taxon>Actinomycetes</taxon>
        <taxon>Kitasatosporales</taxon>
        <taxon>Streptomycetaceae</taxon>
        <taxon>Streptomyces</taxon>
    </lineage>
</organism>
<protein>
    <submittedName>
        <fullName evidence="1">Aminoglycoside phosphotransferase family protein</fullName>
    </submittedName>
</protein>
<dbReference type="InterPro" id="IPR011009">
    <property type="entry name" value="Kinase-like_dom_sf"/>
</dbReference>
<dbReference type="SUPFAM" id="SSF56112">
    <property type="entry name" value="Protein kinase-like (PK-like)"/>
    <property type="match status" value="1"/>
</dbReference>